<dbReference type="Gene3D" id="1.10.510.10">
    <property type="entry name" value="Transferase(Phosphotransferase) domain 1"/>
    <property type="match status" value="1"/>
</dbReference>
<dbReference type="SUPFAM" id="SSF56112">
    <property type="entry name" value="Protein kinase-like (PK-like)"/>
    <property type="match status" value="1"/>
</dbReference>
<evidence type="ECO:0000313" key="7">
    <source>
        <dbReference type="Proteomes" id="UP000298493"/>
    </source>
</evidence>
<feature type="region of interest" description="Disordered" evidence="4">
    <location>
        <begin position="60"/>
        <end position="91"/>
    </location>
</feature>
<dbReference type="FunFam" id="3.30.200.20:FF:000447">
    <property type="entry name" value="Calcium/calmodulin dependent protein kinase"/>
    <property type="match status" value="1"/>
</dbReference>
<evidence type="ECO:0000256" key="4">
    <source>
        <dbReference type="SAM" id="MobiDB-lite"/>
    </source>
</evidence>
<feature type="binding site" evidence="3">
    <location>
        <position position="128"/>
    </location>
    <ligand>
        <name>ATP</name>
        <dbReference type="ChEBI" id="CHEBI:30616"/>
    </ligand>
</feature>
<feature type="region of interest" description="Disordered" evidence="4">
    <location>
        <begin position="666"/>
        <end position="689"/>
    </location>
</feature>
<evidence type="ECO:0000256" key="3">
    <source>
        <dbReference type="PROSITE-ProRule" id="PRU10141"/>
    </source>
</evidence>
<dbReference type="GO" id="GO:0005524">
    <property type="term" value="F:ATP binding"/>
    <property type="evidence" value="ECO:0007669"/>
    <property type="project" value="UniProtKB-UniRule"/>
</dbReference>
<keyword evidence="7" id="KW-1185">Reference proteome</keyword>
<dbReference type="EMBL" id="SNSC02000012">
    <property type="protein sequence ID" value="TID19342.1"/>
    <property type="molecule type" value="Genomic_DNA"/>
</dbReference>
<protein>
    <submittedName>
        <fullName evidence="6">Pkinase-domain-containing protein</fullName>
    </submittedName>
</protein>
<dbReference type="InterPro" id="IPR000719">
    <property type="entry name" value="Prot_kinase_dom"/>
</dbReference>
<dbReference type="PANTHER" id="PTHR24346:SF77">
    <property type="entry name" value="SERINE THREONINE PROTEIN KINASE"/>
    <property type="match status" value="1"/>
</dbReference>
<dbReference type="PANTHER" id="PTHR24346">
    <property type="entry name" value="MAP/MICROTUBULE AFFINITY-REGULATING KINASE"/>
    <property type="match status" value="1"/>
</dbReference>
<organism evidence="6 7">
    <name type="scientific">Venturia nashicola</name>
    <dbReference type="NCBI Taxonomy" id="86259"/>
    <lineage>
        <taxon>Eukaryota</taxon>
        <taxon>Fungi</taxon>
        <taxon>Dikarya</taxon>
        <taxon>Ascomycota</taxon>
        <taxon>Pezizomycotina</taxon>
        <taxon>Dothideomycetes</taxon>
        <taxon>Pleosporomycetidae</taxon>
        <taxon>Venturiales</taxon>
        <taxon>Venturiaceae</taxon>
        <taxon>Venturia</taxon>
    </lineage>
</organism>
<dbReference type="PROSITE" id="PS00108">
    <property type="entry name" value="PROTEIN_KINASE_ST"/>
    <property type="match status" value="1"/>
</dbReference>
<feature type="compositionally biased region" description="Polar residues" evidence="4">
    <location>
        <begin position="680"/>
        <end position="689"/>
    </location>
</feature>
<dbReference type="Proteomes" id="UP000298493">
    <property type="component" value="Unassembled WGS sequence"/>
</dbReference>
<gene>
    <name evidence="6" type="ORF">E6O75_ATG06680</name>
</gene>
<evidence type="ECO:0000256" key="2">
    <source>
        <dbReference type="ARBA" id="ARBA00022840"/>
    </source>
</evidence>
<keyword evidence="1 3" id="KW-0547">Nucleotide-binding</keyword>
<keyword evidence="2 3" id="KW-0067">ATP-binding</keyword>
<dbReference type="GO" id="GO:0005737">
    <property type="term" value="C:cytoplasm"/>
    <property type="evidence" value="ECO:0007669"/>
    <property type="project" value="TreeGrafter"/>
</dbReference>
<dbReference type="AlphaFoldDB" id="A0A4Z1NW69"/>
<evidence type="ECO:0000313" key="6">
    <source>
        <dbReference type="EMBL" id="TID19342.1"/>
    </source>
</evidence>
<keyword evidence="6" id="KW-0418">Kinase</keyword>
<dbReference type="PROSITE" id="PS50011">
    <property type="entry name" value="PROTEIN_KINASE_DOM"/>
    <property type="match status" value="1"/>
</dbReference>
<evidence type="ECO:0000256" key="1">
    <source>
        <dbReference type="ARBA" id="ARBA00022741"/>
    </source>
</evidence>
<proteinExistence type="predicted"/>
<dbReference type="PROSITE" id="PS00107">
    <property type="entry name" value="PROTEIN_KINASE_ATP"/>
    <property type="match status" value="1"/>
</dbReference>
<feature type="compositionally biased region" description="Basic and acidic residues" evidence="4">
    <location>
        <begin position="666"/>
        <end position="678"/>
    </location>
</feature>
<reference evidence="6 7" key="1">
    <citation type="submission" date="2019-04" db="EMBL/GenBank/DDBJ databases">
        <title>High contiguity whole genome sequence and gene annotation resource for two Venturia nashicola isolates.</title>
        <authorList>
            <person name="Prokchorchik M."/>
            <person name="Won K."/>
            <person name="Lee Y."/>
            <person name="Choi E.D."/>
            <person name="Segonzac C."/>
            <person name="Sohn K.H."/>
        </authorList>
    </citation>
    <scope>NUCLEOTIDE SEQUENCE [LARGE SCALE GENOMIC DNA]</scope>
    <source>
        <strain evidence="6 7">PRI2</strain>
    </source>
</reference>
<dbReference type="CDD" id="cd14008">
    <property type="entry name" value="STKc_LKB1_CaMKK"/>
    <property type="match status" value="1"/>
</dbReference>
<feature type="compositionally biased region" description="Basic and acidic residues" evidence="4">
    <location>
        <begin position="539"/>
        <end position="552"/>
    </location>
</feature>
<dbReference type="Gene3D" id="3.30.200.20">
    <property type="entry name" value="Phosphorylase Kinase, domain 1"/>
    <property type="match status" value="1"/>
</dbReference>
<dbReference type="FunFam" id="1.10.510.10:FF:000995">
    <property type="entry name" value="BcCMK3, calcium/calmodulin-dependent protein kinase"/>
    <property type="match status" value="1"/>
</dbReference>
<comment type="caution">
    <text evidence="6">The sequence shown here is derived from an EMBL/GenBank/DDBJ whole genome shotgun (WGS) entry which is preliminary data.</text>
</comment>
<feature type="domain" description="Protein kinase" evidence="5">
    <location>
        <begin position="100"/>
        <end position="396"/>
    </location>
</feature>
<sequence>MADSTNDPARIEAAEEKAAHYGIVPSRNITVDVTDTVSKDGSRPAAIKHMSAPAYQSPLRHHTRLASHSNKRRVKETLNARSEYSNSEDDGTAEHRINQYLIKDEIGRGSFGAVHLAVDQFGDEYAVKEFSKSRLRKRAQSNLLRRTNGPRVPGHFIAGKGFNSPLHRAESGKPNNSLDLIREEIAIMKKLSHPNVVSLVEVLDDPEEDSLYMVMEMCKKGVVMKVGLDTKADPYDEERCRYWFRDMILGMEYLHAQGIIHRDIKPDNCLITSDDVLKFVDFGVSEMFEKDSDMNTAKSAGSPAFMPPELCVAKHGEVSGRAADIWSMGVTLYCLRYGAIPFEKTQLLDLYEAIKEDDIDLGESCSPDFRDLMTRMLNKNPHERMVMEELRDHPWVTKRGTDPLLSKEENTAHLVEPPTEEELDNAITGNMGRLMVVMKAVKRFKQLLVRKRPELMEGIFGRASRFVQPPLSMNPLPRTKSDNTPNRTQTEHALTVEGVHRDFLIAEDLTRLPRVADVKKESSQPTDLDELVSSPGEQSTKRVESGKGHAHDPLEDTLLLGIGAGGDNLAVDTGGFSAVSESPGAVEGNIYEKAYQEELERIVARQESRKPTIYLTRRVENSKSVRALDHIAEMRSMPSGLSSKISTGLSSSSGFRKLVGDAKARVDDAKSKAGDMKESVMSSKSADET</sequence>
<dbReference type="SMART" id="SM00220">
    <property type="entry name" value="S_TKc"/>
    <property type="match status" value="1"/>
</dbReference>
<feature type="compositionally biased region" description="Basic residues" evidence="4">
    <location>
        <begin position="60"/>
        <end position="74"/>
    </location>
</feature>
<name>A0A4Z1NW69_9PEZI</name>
<dbReference type="GO" id="GO:0004674">
    <property type="term" value="F:protein serine/threonine kinase activity"/>
    <property type="evidence" value="ECO:0007669"/>
    <property type="project" value="TreeGrafter"/>
</dbReference>
<dbReference type="Pfam" id="PF00069">
    <property type="entry name" value="Pkinase"/>
    <property type="match status" value="1"/>
</dbReference>
<dbReference type="STRING" id="86259.A0A4Z1NW69"/>
<dbReference type="GO" id="GO:0035556">
    <property type="term" value="P:intracellular signal transduction"/>
    <property type="evidence" value="ECO:0007669"/>
    <property type="project" value="TreeGrafter"/>
</dbReference>
<dbReference type="InterPro" id="IPR008271">
    <property type="entry name" value="Ser/Thr_kinase_AS"/>
</dbReference>
<dbReference type="InterPro" id="IPR017441">
    <property type="entry name" value="Protein_kinase_ATP_BS"/>
</dbReference>
<feature type="region of interest" description="Disordered" evidence="4">
    <location>
        <begin position="516"/>
        <end position="552"/>
    </location>
</feature>
<evidence type="ECO:0000259" key="5">
    <source>
        <dbReference type="PROSITE" id="PS50011"/>
    </source>
</evidence>
<accession>A0A4Z1NW69</accession>
<keyword evidence="6" id="KW-0808">Transferase</keyword>
<dbReference type="InterPro" id="IPR011009">
    <property type="entry name" value="Kinase-like_dom_sf"/>
</dbReference>